<dbReference type="HOGENOM" id="CLU_2916449_0_0_11"/>
<dbReference type="PATRIC" id="fig|1348663.4.peg.887"/>
<accession>A0A066Z1E0</accession>
<sequence>MRAGVLLGHVRQAFQQPGPQALARRPCVRGGGLDHCLAPVARSGAPDRRMLRPTGRTPTPM</sequence>
<evidence type="ECO:0000313" key="1">
    <source>
        <dbReference type="EMBL" id="KDN87307.1"/>
    </source>
</evidence>
<dbReference type="EMBL" id="JNBY01000041">
    <property type="protein sequence ID" value="KDN87307.1"/>
    <property type="molecule type" value="Genomic_DNA"/>
</dbReference>
<keyword evidence="2" id="KW-1185">Reference proteome</keyword>
<name>A0A066Z1E0_9ACTN</name>
<organism evidence="1 2">
    <name type="scientific">Kitasatospora cheerisanensis KCTC 2395</name>
    <dbReference type="NCBI Taxonomy" id="1348663"/>
    <lineage>
        <taxon>Bacteria</taxon>
        <taxon>Bacillati</taxon>
        <taxon>Actinomycetota</taxon>
        <taxon>Actinomycetes</taxon>
        <taxon>Kitasatosporales</taxon>
        <taxon>Streptomycetaceae</taxon>
        <taxon>Kitasatospora</taxon>
    </lineage>
</organism>
<reference evidence="1 2" key="1">
    <citation type="submission" date="2014-05" db="EMBL/GenBank/DDBJ databases">
        <title>Draft Genome Sequence of Kitasatospora cheerisanensis KCTC 2395.</title>
        <authorList>
            <person name="Nam D.H."/>
        </authorList>
    </citation>
    <scope>NUCLEOTIDE SEQUENCE [LARGE SCALE GENOMIC DNA]</scope>
    <source>
        <strain evidence="1 2">KCTC 2395</strain>
    </source>
</reference>
<evidence type="ECO:0000313" key="2">
    <source>
        <dbReference type="Proteomes" id="UP000027178"/>
    </source>
</evidence>
<protein>
    <submittedName>
        <fullName evidence="1">Uncharacterized protein</fullName>
    </submittedName>
</protein>
<proteinExistence type="predicted"/>
<comment type="caution">
    <text evidence="1">The sequence shown here is derived from an EMBL/GenBank/DDBJ whole genome shotgun (WGS) entry which is preliminary data.</text>
</comment>
<dbReference type="AlphaFoldDB" id="A0A066Z1E0"/>
<dbReference type="Proteomes" id="UP000027178">
    <property type="component" value="Unassembled WGS sequence"/>
</dbReference>
<gene>
    <name evidence="1" type="ORF">KCH_09340</name>
</gene>